<gene>
    <name evidence="2" type="ORF">NDU88_001401</name>
</gene>
<evidence type="ECO:0000256" key="1">
    <source>
        <dbReference type="SAM" id="MobiDB-lite"/>
    </source>
</evidence>
<dbReference type="AlphaFoldDB" id="A0AAV7S7G8"/>
<feature type="compositionally biased region" description="Gly residues" evidence="1">
    <location>
        <begin position="138"/>
        <end position="148"/>
    </location>
</feature>
<accession>A0AAV7S7G8</accession>
<proteinExistence type="predicted"/>
<comment type="caution">
    <text evidence="2">The sequence shown here is derived from an EMBL/GenBank/DDBJ whole genome shotgun (WGS) entry which is preliminary data.</text>
</comment>
<reference evidence="2" key="1">
    <citation type="journal article" date="2022" name="bioRxiv">
        <title>Sequencing and chromosome-scale assembly of the giantPleurodeles waltlgenome.</title>
        <authorList>
            <person name="Brown T."/>
            <person name="Elewa A."/>
            <person name="Iarovenko S."/>
            <person name="Subramanian E."/>
            <person name="Araus A.J."/>
            <person name="Petzold A."/>
            <person name="Susuki M."/>
            <person name="Suzuki K.-i.T."/>
            <person name="Hayashi T."/>
            <person name="Toyoda A."/>
            <person name="Oliveira C."/>
            <person name="Osipova E."/>
            <person name="Leigh N.D."/>
            <person name="Simon A."/>
            <person name="Yun M.H."/>
        </authorList>
    </citation>
    <scope>NUCLEOTIDE SEQUENCE</scope>
    <source>
        <strain evidence="2">20211129_DDA</strain>
        <tissue evidence="2">Liver</tissue>
    </source>
</reference>
<sequence length="166" mass="17286">MRQSVRGIAQGAWRGALGSVRGAVLSLALRTSAQALVVLSSKLGPIIAELPVINWRIPAAAALLLPATPPPPNSCSADCPRHSTTVPGRRLGTRGTWDGQCDQRAVSRMRWNDTTPMDEEPGPESAYVTPEREVGHSGSTGGPGGHAGSQGVLITQPSGSEPDHVD</sequence>
<name>A0AAV7S7G8_PLEWA</name>
<dbReference type="EMBL" id="JANPWB010000008">
    <property type="protein sequence ID" value="KAJ1160911.1"/>
    <property type="molecule type" value="Genomic_DNA"/>
</dbReference>
<evidence type="ECO:0000313" key="3">
    <source>
        <dbReference type="Proteomes" id="UP001066276"/>
    </source>
</evidence>
<dbReference type="Proteomes" id="UP001066276">
    <property type="component" value="Chromosome 4_2"/>
</dbReference>
<protein>
    <submittedName>
        <fullName evidence="2">Uncharacterized protein</fullName>
    </submittedName>
</protein>
<evidence type="ECO:0000313" key="2">
    <source>
        <dbReference type="EMBL" id="KAJ1160911.1"/>
    </source>
</evidence>
<keyword evidence="3" id="KW-1185">Reference proteome</keyword>
<organism evidence="2 3">
    <name type="scientific">Pleurodeles waltl</name>
    <name type="common">Iberian ribbed newt</name>
    <dbReference type="NCBI Taxonomy" id="8319"/>
    <lineage>
        <taxon>Eukaryota</taxon>
        <taxon>Metazoa</taxon>
        <taxon>Chordata</taxon>
        <taxon>Craniata</taxon>
        <taxon>Vertebrata</taxon>
        <taxon>Euteleostomi</taxon>
        <taxon>Amphibia</taxon>
        <taxon>Batrachia</taxon>
        <taxon>Caudata</taxon>
        <taxon>Salamandroidea</taxon>
        <taxon>Salamandridae</taxon>
        <taxon>Pleurodelinae</taxon>
        <taxon>Pleurodeles</taxon>
    </lineage>
</organism>
<feature type="region of interest" description="Disordered" evidence="1">
    <location>
        <begin position="72"/>
        <end position="166"/>
    </location>
</feature>